<proteinExistence type="inferred from homology"/>
<comment type="cofactor">
    <cofactor evidence="13">
        <name>Mg(2+)</name>
        <dbReference type="ChEBI" id="CHEBI:18420"/>
    </cofactor>
    <cofactor evidence="13">
        <name>Mn(2+)</name>
        <dbReference type="ChEBI" id="CHEBI:29035"/>
    </cofactor>
    <text evidence="13">Mg(2+) or Mn(2+) required for ssDNA cleavage activity.</text>
</comment>
<dbReference type="NCBIfam" id="TIGR00372">
    <property type="entry name" value="cas4"/>
    <property type="match status" value="1"/>
</dbReference>
<dbReference type="GO" id="GO:0051607">
    <property type="term" value="P:defense response to virus"/>
    <property type="evidence" value="ECO:0007669"/>
    <property type="project" value="UniProtKB-KW"/>
</dbReference>
<evidence type="ECO:0000256" key="7">
    <source>
        <dbReference type="ARBA" id="ARBA00022801"/>
    </source>
</evidence>
<evidence type="ECO:0000256" key="5">
    <source>
        <dbReference type="ARBA" id="ARBA00022722"/>
    </source>
</evidence>
<dbReference type="KEGG" id="iag:Igag_0920"/>
<dbReference type="EMBL" id="CP002098">
    <property type="protein sequence ID" value="ADM27736.1"/>
    <property type="molecule type" value="Genomic_DNA"/>
</dbReference>
<dbReference type="InterPro" id="IPR051827">
    <property type="entry name" value="Cas4_exonuclease"/>
</dbReference>
<evidence type="ECO:0000256" key="9">
    <source>
        <dbReference type="ARBA" id="ARBA00023004"/>
    </source>
</evidence>
<evidence type="ECO:0000313" key="16">
    <source>
        <dbReference type="Proteomes" id="UP000001304"/>
    </source>
</evidence>
<name>E0STX0_IGNAA</name>
<reference evidence="15 16" key="1">
    <citation type="journal article" date="2010" name="Stand. Genomic Sci.">
        <title>Complete genome sequence of Ignisphaera aggregans type strain (AQ1.S1).</title>
        <authorList>
            <person name="Goker M."/>
            <person name="Held B."/>
            <person name="Lapidus A."/>
            <person name="Nolan M."/>
            <person name="Spring S."/>
            <person name="Yasawong M."/>
            <person name="Lucas S."/>
            <person name="Glavina Del Rio T."/>
            <person name="Tice H."/>
            <person name="Cheng J.F."/>
            <person name="Goodwin L."/>
            <person name="Tapia R."/>
            <person name="Pitluck S."/>
            <person name="Liolios K."/>
            <person name="Ivanova N."/>
            <person name="Mavromatis K."/>
            <person name="Mikhailova N."/>
            <person name="Pati A."/>
            <person name="Chen A."/>
            <person name="Palaniappan K."/>
            <person name="Brambilla E."/>
            <person name="Land M."/>
            <person name="Hauser L."/>
            <person name="Chang Y.J."/>
            <person name="Jeffries C.D."/>
            <person name="Brettin T."/>
            <person name="Detter J.C."/>
            <person name="Han C."/>
            <person name="Rohde M."/>
            <person name="Sikorski J."/>
            <person name="Woyke T."/>
            <person name="Bristow J."/>
            <person name="Eisen J.A."/>
            <person name="Markowitz V."/>
            <person name="Hugenholtz P."/>
            <person name="Kyrpides N.C."/>
            <person name="Klenk H.P."/>
        </authorList>
    </citation>
    <scope>NUCLEOTIDE SEQUENCE [LARGE SCALE GENOMIC DNA]</scope>
    <source>
        <strain evidence="16">DSM 17230 / JCM 13409 / AQ1.S1</strain>
    </source>
</reference>
<evidence type="ECO:0000259" key="14">
    <source>
        <dbReference type="Pfam" id="PF01930"/>
    </source>
</evidence>
<keyword evidence="8 13" id="KW-0269">Exonuclease</keyword>
<dbReference type="BioCyc" id="IAGG583356:GHAH-903-MONOMER"/>
<dbReference type="GO" id="GO:0051536">
    <property type="term" value="F:iron-sulfur cluster binding"/>
    <property type="evidence" value="ECO:0007669"/>
    <property type="project" value="UniProtKB-KW"/>
</dbReference>
<keyword evidence="10 13" id="KW-0411">Iron-sulfur</keyword>
<dbReference type="PANTHER" id="PTHR36531">
    <property type="entry name" value="CRISPR-ASSOCIATED EXONUCLEASE CAS4"/>
    <property type="match status" value="1"/>
</dbReference>
<gene>
    <name evidence="15" type="ordered locus">Igag_0920</name>
</gene>
<evidence type="ECO:0000256" key="13">
    <source>
        <dbReference type="RuleBase" id="RU365022"/>
    </source>
</evidence>
<dbReference type="GO" id="GO:0046872">
    <property type="term" value="F:metal ion binding"/>
    <property type="evidence" value="ECO:0007669"/>
    <property type="project" value="UniProtKB-KW"/>
</dbReference>
<evidence type="ECO:0000313" key="15">
    <source>
        <dbReference type="EMBL" id="ADM27736.1"/>
    </source>
</evidence>
<dbReference type="AlphaFoldDB" id="E0STX0"/>
<sequence>MELSSIEIPIVLIKEYVYCPRIAFYKYFMYWEPPTESMKFARYSKIDILKIVRGYGIDGDIYMEYPVKSRSLGIYGKIDIVIDNGKRVSIAEIKLETSRARLWRKSYHHLIQLTAYTIATEETFHKPIDRTFIVTQIGGEIIEINISPNLRRTTINIVEEFKKYIQQQKPPPKTPMKTRCNHCFYRKICV</sequence>
<dbReference type="InterPro" id="IPR011604">
    <property type="entry name" value="PDDEXK-like_dom_sf"/>
</dbReference>
<evidence type="ECO:0000256" key="8">
    <source>
        <dbReference type="ARBA" id="ARBA00022839"/>
    </source>
</evidence>
<dbReference type="HOGENOM" id="CLU_102055_2_0_2"/>
<keyword evidence="7 13" id="KW-0378">Hydrolase</keyword>
<protein>
    <recommendedName>
        <fullName evidence="4 13">CRISPR-associated exonuclease Cas4</fullName>
        <ecNumber evidence="3 13">3.1.12.1</ecNumber>
    </recommendedName>
</protein>
<feature type="domain" description="DUF83" evidence="14">
    <location>
        <begin position="11"/>
        <end position="190"/>
    </location>
</feature>
<keyword evidence="16" id="KW-1185">Reference proteome</keyword>
<dbReference type="Proteomes" id="UP000001304">
    <property type="component" value="Chromosome"/>
</dbReference>
<dbReference type="Gene3D" id="3.90.320.10">
    <property type="match status" value="1"/>
</dbReference>
<comment type="cofactor">
    <cofactor evidence="1">
        <name>Mn(2+)</name>
        <dbReference type="ChEBI" id="CHEBI:29035"/>
    </cofactor>
</comment>
<organism evidence="15 16">
    <name type="scientific">Ignisphaera aggregans (strain DSM 17230 / JCM 13409 / AQ1.S1)</name>
    <dbReference type="NCBI Taxonomy" id="583356"/>
    <lineage>
        <taxon>Archaea</taxon>
        <taxon>Thermoproteota</taxon>
        <taxon>Thermoprotei</taxon>
        <taxon>Desulfurococcales</taxon>
        <taxon>Desulfurococcaceae</taxon>
        <taxon>Ignisphaera</taxon>
    </lineage>
</organism>
<accession>E0STX0</accession>
<dbReference type="InterPro" id="IPR022765">
    <property type="entry name" value="Dna2/Cas4_DUF83"/>
</dbReference>
<evidence type="ECO:0000256" key="6">
    <source>
        <dbReference type="ARBA" id="ARBA00022723"/>
    </source>
</evidence>
<evidence type="ECO:0000256" key="1">
    <source>
        <dbReference type="ARBA" id="ARBA00001936"/>
    </source>
</evidence>
<evidence type="ECO:0000256" key="4">
    <source>
        <dbReference type="ARBA" id="ARBA00020049"/>
    </source>
</evidence>
<evidence type="ECO:0000256" key="12">
    <source>
        <dbReference type="ARBA" id="ARBA00023211"/>
    </source>
</evidence>
<dbReference type="Pfam" id="PF01930">
    <property type="entry name" value="Cas_Cas4"/>
    <property type="match status" value="1"/>
</dbReference>
<comment type="similarity">
    <text evidence="2 13">Belongs to the CRISPR-associated exonuclease Cas4 family.</text>
</comment>
<comment type="cofactor">
    <cofactor evidence="13">
        <name>iron-sulfur cluster</name>
        <dbReference type="ChEBI" id="CHEBI:30408"/>
    </cofactor>
</comment>
<keyword evidence="5 13" id="KW-0540">Nuclease</keyword>
<evidence type="ECO:0000256" key="11">
    <source>
        <dbReference type="ARBA" id="ARBA00023118"/>
    </source>
</evidence>
<dbReference type="InterPro" id="IPR013343">
    <property type="entry name" value="CRISPR-assoc_prot_Cas4"/>
</dbReference>
<keyword evidence="9 13" id="KW-0408">Iron</keyword>
<comment type="function">
    <text evidence="13">CRISPR (clustered regularly interspaced short palindromic repeat) is an adaptive immune system that provides protection against mobile genetic elements (viruses, transposable elements and conjugative plasmids). CRISPR clusters contain sequences complementary to antecedent mobile elements and target invading nucleic acids. CRISPR clusters are transcribed and processed into CRISPR RNA (crRNA).</text>
</comment>
<keyword evidence="12 13" id="KW-0464">Manganese</keyword>
<evidence type="ECO:0000256" key="2">
    <source>
        <dbReference type="ARBA" id="ARBA00009189"/>
    </source>
</evidence>
<dbReference type="PANTHER" id="PTHR36531:SF2">
    <property type="entry name" value="CRISPR-ASSOCIATED EXONUCLEASE CAS4"/>
    <property type="match status" value="1"/>
</dbReference>
<evidence type="ECO:0000256" key="10">
    <source>
        <dbReference type="ARBA" id="ARBA00023014"/>
    </source>
</evidence>
<keyword evidence="11 13" id="KW-0051">Antiviral defense</keyword>
<dbReference type="GO" id="GO:0004527">
    <property type="term" value="F:exonuclease activity"/>
    <property type="evidence" value="ECO:0007669"/>
    <property type="project" value="UniProtKB-KW"/>
</dbReference>
<dbReference type="STRING" id="583356.Igag_0920"/>
<dbReference type="EC" id="3.1.12.1" evidence="3 13"/>
<keyword evidence="6 13" id="KW-0479">Metal-binding</keyword>
<evidence type="ECO:0000256" key="3">
    <source>
        <dbReference type="ARBA" id="ARBA00012768"/>
    </source>
</evidence>